<protein>
    <submittedName>
        <fullName evidence="2">Uncharacterized protein</fullName>
    </submittedName>
</protein>
<feature type="transmembrane region" description="Helical" evidence="1">
    <location>
        <begin position="6"/>
        <end position="24"/>
    </location>
</feature>
<keyword evidence="1" id="KW-0472">Membrane</keyword>
<dbReference type="EMBL" id="QVFU01000025">
    <property type="protein sequence ID" value="RFS44748.1"/>
    <property type="molecule type" value="Genomic_DNA"/>
</dbReference>
<evidence type="ECO:0000256" key="1">
    <source>
        <dbReference type="SAM" id="Phobius"/>
    </source>
</evidence>
<organism evidence="2 3">
    <name type="scientific">Micromonospora craniellae</name>
    <dbReference type="NCBI Taxonomy" id="2294034"/>
    <lineage>
        <taxon>Bacteria</taxon>
        <taxon>Bacillati</taxon>
        <taxon>Actinomycetota</taxon>
        <taxon>Actinomycetes</taxon>
        <taxon>Micromonosporales</taxon>
        <taxon>Micromonosporaceae</taxon>
        <taxon>Micromonospora</taxon>
    </lineage>
</organism>
<sequence>MPTVVHPALIAAVPLLVGALLVVVRTRVADVRHAVREVEAAVRSVLRLPPASGVVYAIRCPRCSRWVKPRRFDLRRMSCRPCITTLGRGRGRRGQGGGVCL</sequence>
<accession>A0A372FVN6</accession>
<evidence type="ECO:0000313" key="3">
    <source>
        <dbReference type="Proteomes" id="UP000262621"/>
    </source>
</evidence>
<name>A0A372FVN6_9ACTN</name>
<keyword evidence="1" id="KW-0812">Transmembrane</keyword>
<reference evidence="2 3" key="1">
    <citation type="submission" date="2018-08" db="EMBL/GenBank/DDBJ databases">
        <title>Verrucosispora craniellae sp. nov., isolated from a marine sponge in the South China Sea.</title>
        <authorList>
            <person name="Li L."/>
            <person name="Lin H.W."/>
        </authorList>
    </citation>
    <scope>NUCLEOTIDE SEQUENCE [LARGE SCALE GENOMIC DNA]</scope>
    <source>
        <strain evidence="2 3">LHW63014</strain>
    </source>
</reference>
<comment type="caution">
    <text evidence="2">The sequence shown here is derived from an EMBL/GenBank/DDBJ whole genome shotgun (WGS) entry which is preliminary data.</text>
</comment>
<dbReference type="Proteomes" id="UP000262621">
    <property type="component" value="Unassembled WGS sequence"/>
</dbReference>
<keyword evidence="3" id="KW-1185">Reference proteome</keyword>
<dbReference type="RefSeq" id="WP_117229686.1">
    <property type="nucleotide sequence ID" value="NZ_CP061725.1"/>
</dbReference>
<evidence type="ECO:0000313" key="2">
    <source>
        <dbReference type="EMBL" id="RFS44748.1"/>
    </source>
</evidence>
<proteinExistence type="predicted"/>
<dbReference type="OrthoDB" id="3401049at2"/>
<dbReference type="AlphaFoldDB" id="A0A372FVN6"/>
<keyword evidence="1" id="KW-1133">Transmembrane helix</keyword>
<gene>
    <name evidence="2" type="ORF">D0Q02_20730</name>
</gene>